<dbReference type="EMBL" id="LAZR01003026">
    <property type="protein sequence ID" value="KKN22834.1"/>
    <property type="molecule type" value="Genomic_DNA"/>
</dbReference>
<comment type="caution">
    <text evidence="1">The sequence shown here is derived from an EMBL/GenBank/DDBJ whole genome shotgun (WGS) entry which is preliminary data.</text>
</comment>
<accession>A0A0F9NYB5</accession>
<name>A0A0F9NYB5_9ZZZZ</name>
<organism evidence="1">
    <name type="scientific">marine sediment metagenome</name>
    <dbReference type="NCBI Taxonomy" id="412755"/>
    <lineage>
        <taxon>unclassified sequences</taxon>
        <taxon>metagenomes</taxon>
        <taxon>ecological metagenomes</taxon>
    </lineage>
</organism>
<evidence type="ECO:0000313" key="1">
    <source>
        <dbReference type="EMBL" id="KKN22834.1"/>
    </source>
</evidence>
<dbReference type="AlphaFoldDB" id="A0A0F9NYB5"/>
<gene>
    <name evidence="1" type="ORF">LCGC14_0911000</name>
</gene>
<proteinExistence type="predicted"/>
<protein>
    <submittedName>
        <fullName evidence="1">Uncharacterized protein</fullName>
    </submittedName>
</protein>
<reference evidence="1" key="1">
    <citation type="journal article" date="2015" name="Nature">
        <title>Complex archaea that bridge the gap between prokaryotes and eukaryotes.</title>
        <authorList>
            <person name="Spang A."/>
            <person name="Saw J.H."/>
            <person name="Jorgensen S.L."/>
            <person name="Zaremba-Niedzwiedzka K."/>
            <person name="Martijn J."/>
            <person name="Lind A.E."/>
            <person name="van Eijk R."/>
            <person name="Schleper C."/>
            <person name="Guy L."/>
            <person name="Ettema T.J."/>
        </authorList>
    </citation>
    <scope>NUCLEOTIDE SEQUENCE</scope>
</reference>
<sequence length="71" mass="8388">MSFTFELVDCTNVLLREIVMKEAKQKHIACTYRLALQSTDKTDWRKVNQAIMERWSKAGLKRIKEWAWKGG</sequence>